<reference evidence="1 2" key="1">
    <citation type="journal article" date="2017" name="Mol. Plant">
        <title>The Genome of Medicinal Plant Macleaya cordata Provides New Insights into Benzylisoquinoline Alkaloids Metabolism.</title>
        <authorList>
            <person name="Liu X."/>
            <person name="Liu Y."/>
            <person name="Huang P."/>
            <person name="Ma Y."/>
            <person name="Qing Z."/>
            <person name="Tang Q."/>
            <person name="Cao H."/>
            <person name="Cheng P."/>
            <person name="Zheng Y."/>
            <person name="Yuan Z."/>
            <person name="Zhou Y."/>
            <person name="Liu J."/>
            <person name="Tang Z."/>
            <person name="Zhuo Y."/>
            <person name="Zhang Y."/>
            <person name="Yu L."/>
            <person name="Huang J."/>
            <person name="Yang P."/>
            <person name="Peng Q."/>
            <person name="Zhang J."/>
            <person name="Jiang W."/>
            <person name="Zhang Z."/>
            <person name="Lin K."/>
            <person name="Ro D.K."/>
            <person name="Chen X."/>
            <person name="Xiong X."/>
            <person name="Shang Y."/>
            <person name="Huang S."/>
            <person name="Zeng J."/>
        </authorList>
    </citation>
    <scope>NUCLEOTIDE SEQUENCE [LARGE SCALE GENOMIC DNA]</scope>
    <source>
        <strain evidence="2">cv. BLH2017</strain>
        <tissue evidence="1">Root</tissue>
    </source>
</reference>
<dbReference type="InParanoid" id="A0A200QNW0"/>
<dbReference type="STRING" id="56857.A0A200QNW0"/>
<evidence type="ECO:0000313" key="2">
    <source>
        <dbReference type="Proteomes" id="UP000195402"/>
    </source>
</evidence>
<comment type="caution">
    <text evidence="1">The sequence shown here is derived from an EMBL/GenBank/DDBJ whole genome shotgun (WGS) entry which is preliminary data.</text>
</comment>
<evidence type="ECO:0000313" key="1">
    <source>
        <dbReference type="EMBL" id="OVA12112.1"/>
    </source>
</evidence>
<accession>A0A200QNW0</accession>
<organism evidence="1 2">
    <name type="scientific">Macleaya cordata</name>
    <name type="common">Five-seeded plume-poppy</name>
    <name type="synonym">Bocconia cordata</name>
    <dbReference type="NCBI Taxonomy" id="56857"/>
    <lineage>
        <taxon>Eukaryota</taxon>
        <taxon>Viridiplantae</taxon>
        <taxon>Streptophyta</taxon>
        <taxon>Embryophyta</taxon>
        <taxon>Tracheophyta</taxon>
        <taxon>Spermatophyta</taxon>
        <taxon>Magnoliopsida</taxon>
        <taxon>Ranunculales</taxon>
        <taxon>Papaveraceae</taxon>
        <taxon>Papaveroideae</taxon>
        <taxon>Macleaya</taxon>
    </lineage>
</organism>
<sequence length="167" mass="17974">MGCQYINLGSGLGFKVCFSVRLSYSSFGVNCLMSTWDLNVKTSLTENGSRCLELDNAWRDVCYVKKTLLNGGGVWAVYPVVFSVGNFCGIFHCTVTTILSISTISSFSLAASRSAGPPPSILWGSYPVVGKADELMLRQLLGLVVVHISELATPTLVDVACTDQLPH</sequence>
<protein>
    <submittedName>
        <fullName evidence="1">Uncharacterized protein</fullName>
    </submittedName>
</protein>
<dbReference type="Proteomes" id="UP000195402">
    <property type="component" value="Unassembled WGS sequence"/>
</dbReference>
<keyword evidence="2" id="KW-1185">Reference proteome</keyword>
<dbReference type="AlphaFoldDB" id="A0A200QNW0"/>
<name>A0A200QNW0_MACCD</name>
<gene>
    <name evidence="1" type="ORF">BVC80_1771g41</name>
</gene>
<dbReference type="OrthoDB" id="9909019at2759"/>
<dbReference type="EMBL" id="MVGT01001418">
    <property type="protein sequence ID" value="OVA12112.1"/>
    <property type="molecule type" value="Genomic_DNA"/>
</dbReference>
<proteinExistence type="predicted"/>